<dbReference type="Proteomes" id="UP000886824">
    <property type="component" value="Unassembled WGS sequence"/>
</dbReference>
<dbReference type="CDD" id="cd01189">
    <property type="entry name" value="INT_ICEBs1_C_like"/>
    <property type="match status" value="1"/>
</dbReference>
<dbReference type="Gene3D" id="1.10.443.10">
    <property type="entry name" value="Intergrase catalytic core"/>
    <property type="match status" value="1"/>
</dbReference>
<dbReference type="GO" id="GO:0015074">
    <property type="term" value="P:DNA integration"/>
    <property type="evidence" value="ECO:0007669"/>
    <property type="project" value="InterPro"/>
</dbReference>
<evidence type="ECO:0000313" key="6">
    <source>
        <dbReference type="Proteomes" id="UP000886824"/>
    </source>
</evidence>
<dbReference type="InterPro" id="IPR050090">
    <property type="entry name" value="Tyrosine_recombinase_XerCD"/>
</dbReference>
<dbReference type="PANTHER" id="PTHR30349:SF41">
    <property type="entry name" value="INTEGRASE_RECOMBINASE PROTEIN MJ0367-RELATED"/>
    <property type="match status" value="1"/>
</dbReference>
<dbReference type="InterPro" id="IPR002104">
    <property type="entry name" value="Integrase_catalytic"/>
</dbReference>
<dbReference type="PROSITE" id="PS51898">
    <property type="entry name" value="TYR_RECOMBINASE"/>
    <property type="match status" value="1"/>
</dbReference>
<reference evidence="5" key="1">
    <citation type="journal article" date="2021" name="PeerJ">
        <title>Extensive microbial diversity within the chicken gut microbiome revealed by metagenomics and culture.</title>
        <authorList>
            <person name="Gilroy R."/>
            <person name="Ravi A."/>
            <person name="Getino M."/>
            <person name="Pursley I."/>
            <person name="Horton D.L."/>
            <person name="Alikhan N.F."/>
            <person name="Baker D."/>
            <person name="Gharbi K."/>
            <person name="Hall N."/>
            <person name="Watson M."/>
            <person name="Adriaenssens E.M."/>
            <person name="Foster-Nyarko E."/>
            <person name="Jarju S."/>
            <person name="Secka A."/>
            <person name="Antonio M."/>
            <person name="Oren A."/>
            <person name="Chaudhuri R.R."/>
            <person name="La Ragione R."/>
            <person name="Hildebrand F."/>
            <person name="Pallen M.J."/>
        </authorList>
    </citation>
    <scope>NUCLEOTIDE SEQUENCE</scope>
    <source>
        <strain evidence="5">CHK33-7979</strain>
    </source>
</reference>
<feature type="domain" description="Tyr recombinase" evidence="4">
    <location>
        <begin position="26"/>
        <end position="226"/>
    </location>
</feature>
<dbReference type="Pfam" id="PF00589">
    <property type="entry name" value="Phage_integrase"/>
    <property type="match status" value="1"/>
</dbReference>
<comment type="caution">
    <text evidence="5">The sequence shown here is derived from an EMBL/GenBank/DDBJ whole genome shotgun (WGS) entry which is preliminary data.</text>
</comment>
<keyword evidence="3" id="KW-0233">DNA recombination</keyword>
<evidence type="ECO:0000256" key="3">
    <source>
        <dbReference type="ARBA" id="ARBA00023172"/>
    </source>
</evidence>
<dbReference type="EMBL" id="DXCX01000084">
    <property type="protein sequence ID" value="HIY73911.1"/>
    <property type="molecule type" value="Genomic_DNA"/>
</dbReference>
<proteinExistence type="inferred from homology"/>
<dbReference type="PANTHER" id="PTHR30349">
    <property type="entry name" value="PHAGE INTEGRASE-RELATED"/>
    <property type="match status" value="1"/>
</dbReference>
<accession>A0A9D1Z8E1</accession>
<sequence>MEYAVRFDLIPANPCRRVVAPTGTKKEHECYTIQEAQTFLDSLESAPIKYKAFFVLATYGGLRLGELLGLEWPDIDFEAHTVRVQRTSQYLPDRGTFTDGTKTEKSRRTLKLPAEVFSVLKKLRADQAQQRLQAGDLWEPSERLFVGELGKPLHPNTPYHWLRGWCEQTGQRFLGIHAFRHLNASLLINSGVDVRTVSASLGHSNTTTTLNVYAHTFEEAQAKASEAVADLLRRKAE</sequence>
<dbReference type="InterPro" id="IPR011010">
    <property type="entry name" value="DNA_brk_join_enz"/>
</dbReference>
<gene>
    <name evidence="5" type="ORF">H9826_08075</name>
</gene>
<reference evidence="5" key="2">
    <citation type="submission" date="2021-04" db="EMBL/GenBank/DDBJ databases">
        <authorList>
            <person name="Gilroy R."/>
        </authorList>
    </citation>
    <scope>NUCLEOTIDE SEQUENCE</scope>
    <source>
        <strain evidence="5">CHK33-7979</strain>
    </source>
</reference>
<name>A0A9D1Z8E1_9FIRM</name>
<comment type="similarity">
    <text evidence="1">Belongs to the 'phage' integrase family.</text>
</comment>
<dbReference type="AlphaFoldDB" id="A0A9D1Z8E1"/>
<dbReference type="InterPro" id="IPR013762">
    <property type="entry name" value="Integrase-like_cat_sf"/>
</dbReference>
<protein>
    <submittedName>
        <fullName evidence="5">Site-specific integrase</fullName>
    </submittedName>
</protein>
<dbReference type="GO" id="GO:0003677">
    <property type="term" value="F:DNA binding"/>
    <property type="evidence" value="ECO:0007669"/>
    <property type="project" value="UniProtKB-KW"/>
</dbReference>
<dbReference type="GO" id="GO:0006310">
    <property type="term" value="P:DNA recombination"/>
    <property type="evidence" value="ECO:0007669"/>
    <property type="project" value="UniProtKB-KW"/>
</dbReference>
<dbReference type="SUPFAM" id="SSF56349">
    <property type="entry name" value="DNA breaking-rejoining enzymes"/>
    <property type="match status" value="1"/>
</dbReference>
<evidence type="ECO:0000256" key="2">
    <source>
        <dbReference type="ARBA" id="ARBA00023125"/>
    </source>
</evidence>
<evidence type="ECO:0000256" key="1">
    <source>
        <dbReference type="ARBA" id="ARBA00008857"/>
    </source>
</evidence>
<organism evidence="5 6">
    <name type="scientific">Candidatus Intestinimonas merdavium</name>
    <dbReference type="NCBI Taxonomy" id="2838622"/>
    <lineage>
        <taxon>Bacteria</taxon>
        <taxon>Bacillati</taxon>
        <taxon>Bacillota</taxon>
        <taxon>Clostridia</taxon>
        <taxon>Eubacteriales</taxon>
        <taxon>Intestinimonas</taxon>
    </lineage>
</organism>
<evidence type="ECO:0000259" key="4">
    <source>
        <dbReference type="PROSITE" id="PS51898"/>
    </source>
</evidence>
<keyword evidence="2" id="KW-0238">DNA-binding</keyword>
<evidence type="ECO:0000313" key="5">
    <source>
        <dbReference type="EMBL" id="HIY73911.1"/>
    </source>
</evidence>